<dbReference type="PANTHER" id="PTHR43155:SF2">
    <property type="entry name" value="CYCLIC DI-GMP PHOSPHODIESTERASE PA4108"/>
    <property type="match status" value="1"/>
</dbReference>
<organism evidence="2 3">
    <name type="scientific">Alkalibaculum bacchi</name>
    <dbReference type="NCBI Taxonomy" id="645887"/>
    <lineage>
        <taxon>Bacteria</taxon>
        <taxon>Bacillati</taxon>
        <taxon>Bacillota</taxon>
        <taxon>Clostridia</taxon>
        <taxon>Eubacteriales</taxon>
        <taxon>Eubacteriaceae</taxon>
        <taxon>Alkalibaculum</taxon>
    </lineage>
</organism>
<dbReference type="PANTHER" id="PTHR43155">
    <property type="entry name" value="CYCLIC DI-GMP PHOSPHODIESTERASE PA4108-RELATED"/>
    <property type="match status" value="1"/>
</dbReference>
<sequence>MRLVPINSILPGAILSKTIYSKSGALLLRAGYPLHEKMIDTARKNGVEFLYIEDSYSEQLIDNIIRPELKKRAIYTIKESFKQLHKLSTESNPSSVKSNEIINNISSLAGELVDNVLFTKQIGFHLVDIKNRDNDTYNHSVNTALLAIVLAIELGYEKKQLQSITVGTLLHDLGKLFIPTEILLKPGKLTFEEFAIIKEHPKLGYDYLKNQVNIDSIALSIVYEHHEKANGLGYPNNLKAKNISPFAKIVSICDVYEALTSDRAYRKAVSPNEALELLMGSCGTDFDLNMVSSFIKRINPYPVGSIVRLSNKDLAVIKKTNPKYVLRPVVSVINDNCTDINSMDLDLMERFDVVIEELYSEAQENVPSTL</sequence>
<dbReference type="SUPFAM" id="SSF109604">
    <property type="entry name" value="HD-domain/PDEase-like"/>
    <property type="match status" value="1"/>
</dbReference>
<dbReference type="Proteomes" id="UP000253490">
    <property type="component" value="Unassembled WGS sequence"/>
</dbReference>
<dbReference type="NCBIfam" id="TIGR00277">
    <property type="entry name" value="HDIG"/>
    <property type="match status" value="1"/>
</dbReference>
<keyword evidence="3" id="KW-1185">Reference proteome</keyword>
<protein>
    <submittedName>
        <fullName evidence="2">Putative nucleotidyltransferase with HDIG domain</fullName>
    </submittedName>
</protein>
<comment type="caution">
    <text evidence="2">The sequence shown here is derived from an EMBL/GenBank/DDBJ whole genome shotgun (WGS) entry which is preliminary data.</text>
</comment>
<keyword evidence="2" id="KW-0808">Transferase</keyword>
<accession>A0A366IIN6</accession>
<dbReference type="CDD" id="cd00077">
    <property type="entry name" value="HDc"/>
    <property type="match status" value="1"/>
</dbReference>
<dbReference type="Gene3D" id="1.10.3210.10">
    <property type="entry name" value="Hypothetical protein af1432"/>
    <property type="match status" value="1"/>
</dbReference>
<dbReference type="AlphaFoldDB" id="A0A366IIN6"/>
<evidence type="ECO:0000313" key="2">
    <source>
        <dbReference type="EMBL" id="RBP70138.1"/>
    </source>
</evidence>
<reference evidence="2 3" key="1">
    <citation type="submission" date="2018-06" db="EMBL/GenBank/DDBJ databases">
        <title>Genomic Encyclopedia of Type Strains, Phase IV (KMG-IV): sequencing the most valuable type-strain genomes for metagenomic binning, comparative biology and taxonomic classification.</title>
        <authorList>
            <person name="Goeker M."/>
        </authorList>
    </citation>
    <scope>NUCLEOTIDE SEQUENCE [LARGE SCALE GENOMIC DNA]</scope>
    <source>
        <strain evidence="2 3">DSM 22112</strain>
    </source>
</reference>
<dbReference type="Pfam" id="PF13487">
    <property type="entry name" value="HD_5"/>
    <property type="match status" value="1"/>
</dbReference>
<evidence type="ECO:0000259" key="1">
    <source>
        <dbReference type="PROSITE" id="PS51832"/>
    </source>
</evidence>
<name>A0A366IIN6_9FIRM</name>
<dbReference type="InterPro" id="IPR037522">
    <property type="entry name" value="HD_GYP_dom"/>
</dbReference>
<proteinExistence type="predicted"/>
<dbReference type="OrthoDB" id="9798833at2"/>
<dbReference type="InterPro" id="IPR003607">
    <property type="entry name" value="HD/PDEase_dom"/>
</dbReference>
<dbReference type="PROSITE" id="PS51832">
    <property type="entry name" value="HD_GYP"/>
    <property type="match status" value="1"/>
</dbReference>
<evidence type="ECO:0000313" key="3">
    <source>
        <dbReference type="Proteomes" id="UP000253490"/>
    </source>
</evidence>
<gene>
    <name evidence="2" type="ORF">DES36_101193</name>
</gene>
<dbReference type="EMBL" id="QNRX01000001">
    <property type="protein sequence ID" value="RBP70138.1"/>
    <property type="molecule type" value="Genomic_DNA"/>
</dbReference>
<dbReference type="SMART" id="SM00471">
    <property type="entry name" value="HDc"/>
    <property type="match status" value="1"/>
</dbReference>
<dbReference type="InterPro" id="IPR006675">
    <property type="entry name" value="HDIG_dom"/>
</dbReference>
<dbReference type="RefSeq" id="WP_113919348.1">
    <property type="nucleotide sequence ID" value="NZ_QNRX01000001.1"/>
</dbReference>
<feature type="domain" description="HD-GYP" evidence="1">
    <location>
        <begin position="114"/>
        <end position="310"/>
    </location>
</feature>
<dbReference type="GO" id="GO:0016740">
    <property type="term" value="F:transferase activity"/>
    <property type="evidence" value="ECO:0007669"/>
    <property type="project" value="UniProtKB-KW"/>
</dbReference>